<feature type="domain" description="HTH lysR-type" evidence="5">
    <location>
        <begin position="106"/>
        <end position="163"/>
    </location>
</feature>
<dbReference type="Pfam" id="PF03466">
    <property type="entry name" value="LysR_substrate"/>
    <property type="match status" value="1"/>
</dbReference>
<feature type="domain" description="HTH lysR-type" evidence="5">
    <location>
        <begin position="6"/>
        <end position="63"/>
    </location>
</feature>
<keyword evidence="7" id="KW-1185">Reference proteome</keyword>
<evidence type="ECO:0000256" key="2">
    <source>
        <dbReference type="ARBA" id="ARBA00023015"/>
    </source>
</evidence>
<dbReference type="Pfam" id="PF00126">
    <property type="entry name" value="HTH_1"/>
    <property type="match status" value="2"/>
</dbReference>
<keyword evidence="3" id="KW-0238">DNA-binding</keyword>
<dbReference type="Gene3D" id="1.10.10.10">
    <property type="entry name" value="Winged helix-like DNA-binding domain superfamily/Winged helix DNA-binding domain"/>
    <property type="match status" value="2"/>
</dbReference>
<dbReference type="InterPro" id="IPR036390">
    <property type="entry name" value="WH_DNA-bd_sf"/>
</dbReference>
<evidence type="ECO:0000313" key="6">
    <source>
        <dbReference type="EMBL" id="QKV16978.1"/>
    </source>
</evidence>
<evidence type="ECO:0000259" key="5">
    <source>
        <dbReference type="PROSITE" id="PS50931"/>
    </source>
</evidence>
<dbReference type="Proteomes" id="UP000509367">
    <property type="component" value="Chromosome"/>
</dbReference>
<dbReference type="KEGG" id="orm:HTY61_00105"/>
<dbReference type="RefSeq" id="WP_175274874.1">
    <property type="nucleotide sequence ID" value="NZ_CP054836.1"/>
</dbReference>
<dbReference type="Gene3D" id="3.40.190.10">
    <property type="entry name" value="Periplasmic binding protein-like II"/>
    <property type="match status" value="2"/>
</dbReference>
<name>A0A6N1V8G7_9HYPH</name>
<keyword evidence="2" id="KW-0805">Transcription regulation</keyword>
<dbReference type="PRINTS" id="PR00039">
    <property type="entry name" value="HTHLYSR"/>
</dbReference>
<dbReference type="InterPro" id="IPR000847">
    <property type="entry name" value="LysR_HTH_N"/>
</dbReference>
<proteinExistence type="inferred from homology"/>
<comment type="similarity">
    <text evidence="1">Belongs to the LysR transcriptional regulatory family.</text>
</comment>
<dbReference type="AlphaFoldDB" id="A0A6N1V8G7"/>
<dbReference type="EMBL" id="CP054836">
    <property type="protein sequence ID" value="QKV16978.1"/>
    <property type="molecule type" value="Genomic_DNA"/>
</dbReference>
<evidence type="ECO:0000256" key="3">
    <source>
        <dbReference type="ARBA" id="ARBA00023125"/>
    </source>
</evidence>
<dbReference type="InterPro" id="IPR005119">
    <property type="entry name" value="LysR_subst-bd"/>
</dbReference>
<accession>A0A6N1V8G7</accession>
<dbReference type="SUPFAM" id="SSF46785">
    <property type="entry name" value="Winged helix' DNA-binding domain"/>
    <property type="match status" value="2"/>
</dbReference>
<reference evidence="6 7" key="1">
    <citation type="submission" date="2020-06" db="EMBL/GenBank/DDBJ databases">
        <title>Oricola thermophila sp. nov. isolated from a tidal sediments.</title>
        <authorList>
            <person name="Kwon K.K."/>
            <person name="Yang S.-H."/>
            <person name="Park M.-J."/>
        </authorList>
    </citation>
    <scope>NUCLEOTIDE SEQUENCE [LARGE SCALE GENOMIC DNA]</scope>
    <source>
        <strain evidence="6 7">MEBiC13590</strain>
    </source>
</reference>
<dbReference type="FunFam" id="1.10.10.10:FF:000001">
    <property type="entry name" value="LysR family transcriptional regulator"/>
    <property type="match status" value="1"/>
</dbReference>
<evidence type="ECO:0000256" key="1">
    <source>
        <dbReference type="ARBA" id="ARBA00009437"/>
    </source>
</evidence>
<dbReference type="PANTHER" id="PTHR30126:SF98">
    <property type="entry name" value="HTH-TYPE TRANSCRIPTIONAL ACTIVATOR BAUR"/>
    <property type="match status" value="1"/>
</dbReference>
<keyword evidence="4" id="KW-0804">Transcription</keyword>
<sequence length="422" mass="46831">MRLTPPNFRHLRVFREVALCRSVSVAAERAHLSQPAVTQAVAKLEKELKVPLFERRRDGMYVTEIGAVFLRRVESALDHLMTGTREAARLGAREKGRGFVDFDRLLTAAQLRALVAVSEAKNFSMAARNIGISQPSIHRAARNLERLSGLKLFESAHEGISLTPAAHVLAQRTKLALAELQQGFDEIDDYLGQDSTHIVVGALPLARTHLLPTAIDLMVRNSERVQIRAVDGRYDELLHGVRQGDLDFLVGALRHPAPVDDIIQEPLFDDPLAIVAGPQHPLARKSSVTLEDMLEYPWVAPPKSTPAGSYLYDTLRIGQLPRTPVRVVSSSLVLLRGLLTTGNYITIISLNQIRHEYEQGVLVPLPIELADSARTIGLTYRRDWRPTRTQRQFLSYIRTVSGMAYGDPSALSNNSIATDAIE</sequence>
<gene>
    <name evidence="6" type="ORF">HTY61_00105</name>
</gene>
<dbReference type="PROSITE" id="PS50931">
    <property type="entry name" value="HTH_LYSR"/>
    <property type="match status" value="2"/>
</dbReference>
<evidence type="ECO:0000256" key="4">
    <source>
        <dbReference type="ARBA" id="ARBA00023163"/>
    </source>
</evidence>
<organism evidence="6 7">
    <name type="scientific">Oricola thermophila</name>
    <dbReference type="NCBI Taxonomy" id="2742145"/>
    <lineage>
        <taxon>Bacteria</taxon>
        <taxon>Pseudomonadati</taxon>
        <taxon>Pseudomonadota</taxon>
        <taxon>Alphaproteobacteria</taxon>
        <taxon>Hyphomicrobiales</taxon>
        <taxon>Ahrensiaceae</taxon>
        <taxon>Oricola</taxon>
    </lineage>
</organism>
<dbReference type="SUPFAM" id="SSF53850">
    <property type="entry name" value="Periplasmic binding protein-like II"/>
    <property type="match status" value="1"/>
</dbReference>
<dbReference type="GO" id="GO:0003700">
    <property type="term" value="F:DNA-binding transcription factor activity"/>
    <property type="evidence" value="ECO:0007669"/>
    <property type="project" value="InterPro"/>
</dbReference>
<protein>
    <submittedName>
        <fullName evidence="6">LysR family transcriptional regulator</fullName>
    </submittedName>
</protein>
<dbReference type="GO" id="GO:0000976">
    <property type="term" value="F:transcription cis-regulatory region binding"/>
    <property type="evidence" value="ECO:0007669"/>
    <property type="project" value="TreeGrafter"/>
</dbReference>
<evidence type="ECO:0000313" key="7">
    <source>
        <dbReference type="Proteomes" id="UP000509367"/>
    </source>
</evidence>
<dbReference type="PANTHER" id="PTHR30126">
    <property type="entry name" value="HTH-TYPE TRANSCRIPTIONAL REGULATOR"/>
    <property type="match status" value="1"/>
</dbReference>
<dbReference type="InterPro" id="IPR036388">
    <property type="entry name" value="WH-like_DNA-bd_sf"/>
</dbReference>